<evidence type="ECO:0000256" key="3">
    <source>
        <dbReference type="ARBA" id="ARBA00004947"/>
    </source>
</evidence>
<feature type="domain" description="Galactose-1-phosphate uridyl transferase C-terminal" evidence="17">
    <location>
        <begin position="212"/>
        <end position="365"/>
    </location>
</feature>
<keyword evidence="9 14" id="KW-0479">Metal-binding</keyword>
<evidence type="ECO:0000313" key="19">
    <source>
        <dbReference type="Proteomes" id="UP001589587"/>
    </source>
</evidence>
<dbReference type="PANTHER" id="PTHR11943:SF1">
    <property type="entry name" value="GALACTOSE-1-PHOSPHATE URIDYLYLTRANSFERASE"/>
    <property type="match status" value="1"/>
</dbReference>
<dbReference type="Pfam" id="PF02744">
    <property type="entry name" value="GalP_UDP_tr_C"/>
    <property type="match status" value="1"/>
</dbReference>
<keyword evidence="7 14" id="KW-0808">Transferase</keyword>
<evidence type="ECO:0000256" key="13">
    <source>
        <dbReference type="NCBIfam" id="TIGR00209"/>
    </source>
</evidence>
<evidence type="ECO:0000256" key="11">
    <source>
        <dbReference type="ARBA" id="ARBA00023144"/>
    </source>
</evidence>
<keyword evidence="12 14" id="KW-0119">Carbohydrate metabolism</keyword>
<evidence type="ECO:0000256" key="15">
    <source>
        <dbReference type="SAM" id="MobiDB-lite"/>
    </source>
</evidence>
<reference evidence="18 19" key="1">
    <citation type="submission" date="2024-09" db="EMBL/GenBank/DDBJ databases">
        <authorList>
            <person name="Sun Q."/>
            <person name="Mori K."/>
        </authorList>
    </citation>
    <scope>NUCLEOTIDE SEQUENCE [LARGE SCALE GENOMIC DNA]</scope>
    <source>
        <strain evidence="18 19">JCM 11411</strain>
    </source>
</reference>
<protein>
    <recommendedName>
        <fullName evidence="6 13">Galactose-1-phosphate uridylyltransferase</fullName>
        <ecNumber evidence="5 13">2.7.7.12</ecNumber>
    </recommendedName>
</protein>
<dbReference type="PROSITE" id="PS00117">
    <property type="entry name" value="GAL_P_UDP_TRANSF_I"/>
    <property type="match status" value="1"/>
</dbReference>
<dbReference type="Gene3D" id="3.30.428.10">
    <property type="entry name" value="HIT-like"/>
    <property type="match status" value="2"/>
</dbReference>
<keyword evidence="8 14" id="KW-0548">Nucleotidyltransferase</keyword>
<comment type="catalytic activity">
    <reaction evidence="1 14">
        <text>alpha-D-galactose 1-phosphate + UDP-alpha-D-glucose = alpha-D-glucose 1-phosphate + UDP-alpha-D-galactose</text>
        <dbReference type="Rhea" id="RHEA:13989"/>
        <dbReference type="ChEBI" id="CHEBI:58336"/>
        <dbReference type="ChEBI" id="CHEBI:58601"/>
        <dbReference type="ChEBI" id="CHEBI:58885"/>
        <dbReference type="ChEBI" id="CHEBI:66914"/>
        <dbReference type="EC" id="2.7.7.12"/>
    </reaction>
</comment>
<dbReference type="GO" id="GO:0008108">
    <property type="term" value="F:UDP-glucose:hexose-1-phosphate uridylyltransferase activity"/>
    <property type="evidence" value="ECO:0007669"/>
    <property type="project" value="UniProtKB-EC"/>
</dbReference>
<dbReference type="RefSeq" id="WP_378374512.1">
    <property type="nucleotide sequence ID" value="NZ_JBHMAS010000021.1"/>
</dbReference>
<sequence>MTSERNPTRRTLADGRQIFYFDDAGRTRDHTARDTRELPTLDHSSRMRYDVLTGEWITVASHRMTRTHLPSTAECPLCPTNETRTPTEIPDADYDVAVFENRFPSFASSPQDGAPGTGDGPGDRPALGHCEVMCFSSDHTASVAELPLERMRTIVGAWISRTEELSADPVVEQVFCFENRGEEIGVTLTHPHGQIYAYPYVTPRTRSMLTQADKHFERTGRSLLADVLASEREDGTRLIYDGDHWSAYVPIAARWPIEIHLAPHRDIPDLPSLNDEEREELAVVYQDLLRRVDRFYPGIDRVPYIAAWHQAPVRIDRPLSRLHLQLFSILRAPGKLKYLAGSESAMGAWVNDAIPEAVAARLRELK</sequence>
<dbReference type="InterPro" id="IPR019779">
    <property type="entry name" value="GalP_UDPtransf1_His-AS"/>
</dbReference>
<dbReference type="PANTHER" id="PTHR11943">
    <property type="entry name" value="GALACTOSE-1-PHOSPHATE URIDYLYLTRANSFERASE"/>
    <property type="match status" value="1"/>
</dbReference>
<evidence type="ECO:0000256" key="9">
    <source>
        <dbReference type="ARBA" id="ARBA00022723"/>
    </source>
</evidence>
<accession>A0ABV5XCM4</accession>
<name>A0ABV5XCM4_9NOCA</name>
<comment type="cofactor">
    <cofactor evidence="2">
        <name>Zn(2+)</name>
        <dbReference type="ChEBI" id="CHEBI:29105"/>
    </cofactor>
</comment>
<keyword evidence="11 14" id="KW-0299">Galactose metabolism</keyword>
<keyword evidence="19" id="KW-1185">Reference proteome</keyword>
<dbReference type="InterPro" id="IPR005849">
    <property type="entry name" value="GalP_Utransf_N"/>
</dbReference>
<comment type="caution">
    <text evidence="18">The sequence shown here is derived from an EMBL/GenBank/DDBJ whole genome shotgun (WGS) entry which is preliminary data.</text>
</comment>
<dbReference type="Proteomes" id="UP001589587">
    <property type="component" value="Unassembled WGS sequence"/>
</dbReference>
<evidence type="ECO:0000313" key="18">
    <source>
        <dbReference type="EMBL" id="MFB9780223.1"/>
    </source>
</evidence>
<proteinExistence type="inferred from homology"/>
<dbReference type="Pfam" id="PF01087">
    <property type="entry name" value="GalP_UDP_transf"/>
    <property type="match status" value="1"/>
</dbReference>
<dbReference type="EMBL" id="JBHMAS010000021">
    <property type="protein sequence ID" value="MFB9780223.1"/>
    <property type="molecule type" value="Genomic_DNA"/>
</dbReference>
<evidence type="ECO:0000256" key="8">
    <source>
        <dbReference type="ARBA" id="ARBA00022695"/>
    </source>
</evidence>
<evidence type="ECO:0000256" key="7">
    <source>
        <dbReference type="ARBA" id="ARBA00022679"/>
    </source>
</evidence>
<evidence type="ECO:0000256" key="4">
    <source>
        <dbReference type="ARBA" id="ARBA00010951"/>
    </source>
</evidence>
<dbReference type="SUPFAM" id="SSF54197">
    <property type="entry name" value="HIT-like"/>
    <property type="match status" value="2"/>
</dbReference>
<evidence type="ECO:0000259" key="16">
    <source>
        <dbReference type="Pfam" id="PF01087"/>
    </source>
</evidence>
<dbReference type="NCBIfam" id="TIGR00209">
    <property type="entry name" value="galT_1"/>
    <property type="match status" value="1"/>
</dbReference>
<evidence type="ECO:0000256" key="2">
    <source>
        <dbReference type="ARBA" id="ARBA00001947"/>
    </source>
</evidence>
<dbReference type="PIRSF" id="PIRSF000808">
    <property type="entry name" value="GalT"/>
    <property type="match status" value="1"/>
</dbReference>
<dbReference type="InterPro" id="IPR005850">
    <property type="entry name" value="GalP_Utransf_C"/>
</dbReference>
<comment type="similarity">
    <text evidence="4 14">Belongs to the galactose-1-phosphate uridylyltransferase type 1 family.</text>
</comment>
<evidence type="ECO:0000256" key="12">
    <source>
        <dbReference type="ARBA" id="ARBA00023277"/>
    </source>
</evidence>
<evidence type="ECO:0000256" key="1">
    <source>
        <dbReference type="ARBA" id="ARBA00001107"/>
    </source>
</evidence>
<evidence type="ECO:0000256" key="5">
    <source>
        <dbReference type="ARBA" id="ARBA00012384"/>
    </source>
</evidence>
<evidence type="ECO:0000256" key="14">
    <source>
        <dbReference type="RuleBase" id="RU000506"/>
    </source>
</evidence>
<dbReference type="InterPro" id="IPR001937">
    <property type="entry name" value="GalP_UDPtransf1"/>
</dbReference>
<evidence type="ECO:0000256" key="6">
    <source>
        <dbReference type="ARBA" id="ARBA00016340"/>
    </source>
</evidence>
<evidence type="ECO:0000256" key="10">
    <source>
        <dbReference type="ARBA" id="ARBA00022833"/>
    </source>
</evidence>
<organism evidence="18 19">
    <name type="scientific">Rhodococcus baikonurensis</name>
    <dbReference type="NCBI Taxonomy" id="172041"/>
    <lineage>
        <taxon>Bacteria</taxon>
        <taxon>Bacillati</taxon>
        <taxon>Actinomycetota</taxon>
        <taxon>Actinomycetes</taxon>
        <taxon>Mycobacteriales</taxon>
        <taxon>Nocardiaceae</taxon>
        <taxon>Rhodococcus</taxon>
        <taxon>Rhodococcus erythropolis group</taxon>
    </lineage>
</organism>
<feature type="region of interest" description="Disordered" evidence="15">
    <location>
        <begin position="105"/>
        <end position="125"/>
    </location>
</feature>
<dbReference type="EC" id="2.7.7.12" evidence="5 13"/>
<gene>
    <name evidence="18" type="primary">galT</name>
    <name evidence="18" type="ORF">ACFFQ6_11065</name>
</gene>
<feature type="domain" description="Galactose-1-phosphate uridyl transferase N-terminal" evidence="16">
    <location>
        <begin position="41"/>
        <end position="201"/>
    </location>
</feature>
<comment type="pathway">
    <text evidence="3 14">Carbohydrate metabolism; galactose metabolism.</text>
</comment>
<evidence type="ECO:0000259" key="17">
    <source>
        <dbReference type="Pfam" id="PF02744"/>
    </source>
</evidence>
<keyword evidence="10" id="KW-0862">Zinc</keyword>
<dbReference type="InterPro" id="IPR036265">
    <property type="entry name" value="HIT-like_sf"/>
</dbReference>